<name>A0ABX2E461_9FLAO</name>
<organism evidence="1 2">
    <name type="scientific">Winogradskyella litoriviva</name>
    <dbReference type="NCBI Taxonomy" id="1220182"/>
    <lineage>
        <taxon>Bacteria</taxon>
        <taxon>Pseudomonadati</taxon>
        <taxon>Bacteroidota</taxon>
        <taxon>Flavobacteriia</taxon>
        <taxon>Flavobacteriales</taxon>
        <taxon>Flavobacteriaceae</taxon>
        <taxon>Winogradskyella</taxon>
    </lineage>
</organism>
<gene>
    <name evidence="1" type="ORF">HNV10_08190</name>
</gene>
<dbReference type="EMBL" id="JABRWQ010000003">
    <property type="protein sequence ID" value="NRD23217.1"/>
    <property type="molecule type" value="Genomic_DNA"/>
</dbReference>
<evidence type="ECO:0008006" key="3">
    <source>
        <dbReference type="Google" id="ProtNLM"/>
    </source>
</evidence>
<sequence length="231" mass="26109">MKKIITAITLLFGVYFNAQEHQQLIKKGKSLVFGTNLSVGISVEPKDNFGISLGLEFKNETLLGFGVFLNTITYDALNYKKKPPLNQIENYNPETDQQFDGFLYIDGGTKDNLSIITFHISNGYRINKRIITDLQIGPSVNIFYRNIYSYRYSPPFGSFSGSSPGSFIAKAKEDKLLIIGFNIKASLFYSIDSNTVLSVSPYLNVNREVRVFGCHIGFVFGKKYKRNLFNN</sequence>
<evidence type="ECO:0000313" key="2">
    <source>
        <dbReference type="Proteomes" id="UP000805085"/>
    </source>
</evidence>
<keyword evidence="2" id="KW-1185">Reference proteome</keyword>
<protein>
    <recommendedName>
        <fullName evidence="3">Outer membrane protein beta-barrel domain-containing protein</fullName>
    </recommendedName>
</protein>
<dbReference type="Proteomes" id="UP000805085">
    <property type="component" value="Unassembled WGS sequence"/>
</dbReference>
<evidence type="ECO:0000313" key="1">
    <source>
        <dbReference type="EMBL" id="NRD23217.1"/>
    </source>
</evidence>
<dbReference type="RefSeq" id="WP_173300849.1">
    <property type="nucleotide sequence ID" value="NZ_JABRWQ010000003.1"/>
</dbReference>
<proteinExistence type="predicted"/>
<reference evidence="1 2" key="1">
    <citation type="journal article" date="2015" name="Int. J. Syst. Evol. Microbiol.">
        <title>Winogradskyella litoriviva sp. nov., isolated from coastal seawater.</title>
        <authorList>
            <person name="Nedashkovskaya O.I."/>
            <person name="Kukhlevskiy A.D."/>
            <person name="Zhukova N.V."/>
            <person name="Kim S.J."/>
            <person name="Rhee S.K."/>
            <person name="Mikhailov V.V."/>
        </authorList>
    </citation>
    <scope>NUCLEOTIDE SEQUENCE [LARGE SCALE GENOMIC DNA]</scope>
    <source>
        <strain evidence="1 2">KMM6491</strain>
    </source>
</reference>
<accession>A0ABX2E461</accession>
<comment type="caution">
    <text evidence="1">The sequence shown here is derived from an EMBL/GenBank/DDBJ whole genome shotgun (WGS) entry which is preliminary data.</text>
</comment>